<comment type="caution">
    <text evidence="9">The sequence shown here is derived from an EMBL/GenBank/DDBJ whole genome shotgun (WGS) entry which is preliminary data.</text>
</comment>
<evidence type="ECO:0000256" key="1">
    <source>
        <dbReference type="ARBA" id="ARBA00004123"/>
    </source>
</evidence>
<feature type="DNA-binding region" description="Homeobox" evidence="5">
    <location>
        <begin position="214"/>
        <end position="273"/>
    </location>
</feature>
<comment type="subcellular location">
    <subcellularLocation>
        <location evidence="1 5 6">Nucleus</location>
    </subcellularLocation>
</comment>
<feature type="compositionally biased region" description="Basic and acidic residues" evidence="7">
    <location>
        <begin position="275"/>
        <end position="289"/>
    </location>
</feature>
<dbReference type="Proteomes" id="UP000502823">
    <property type="component" value="Unassembled WGS sequence"/>
</dbReference>
<keyword evidence="3 5" id="KW-0371">Homeobox</keyword>
<feature type="domain" description="Homeobox" evidence="8">
    <location>
        <begin position="212"/>
        <end position="272"/>
    </location>
</feature>
<evidence type="ECO:0000256" key="4">
    <source>
        <dbReference type="ARBA" id="ARBA00023242"/>
    </source>
</evidence>
<dbReference type="GO" id="GO:0000981">
    <property type="term" value="F:DNA-binding transcription factor activity, RNA polymerase II-specific"/>
    <property type="evidence" value="ECO:0007669"/>
    <property type="project" value="InterPro"/>
</dbReference>
<gene>
    <name evidence="9" type="ORF">Cfor_09572</name>
</gene>
<dbReference type="SUPFAM" id="SSF46689">
    <property type="entry name" value="Homeodomain-like"/>
    <property type="match status" value="1"/>
</dbReference>
<dbReference type="InterPro" id="IPR009057">
    <property type="entry name" value="Homeodomain-like_sf"/>
</dbReference>
<keyword evidence="10" id="KW-1185">Reference proteome</keyword>
<dbReference type="FunFam" id="1.10.10.60:FF:000357">
    <property type="entry name" value="Motor neuron and pancreas homeobox 1"/>
    <property type="match status" value="1"/>
</dbReference>
<evidence type="ECO:0000256" key="5">
    <source>
        <dbReference type="PROSITE-ProRule" id="PRU00108"/>
    </source>
</evidence>
<sequence>MAATTALDTDNPANSTNNNNTSSGAALKKSFCIEALLARGEDNEDVPVSRSVSPRTPSPQSPGTSVHSVSPPISPGSEDVTLPVDSYSGVLGSSPHLIPRPGLLANSTTPSSAVAAALFAANHHQNHLNHHAVYGYPNHHHHLLTGGSAFHPLEAAAGGVKGGSGTPGGGPGPAGNQQHLQHMQLEWLARTGMFYPRLPDLTGCGPQHALLGKTRRPRTAFTSQQLLELEKQFRQNKYLSRPKRFEVATSLMLTETQVKIWFQNRRMKWKRSKKAQQEAKAKDEAEKRKTSSASCASTPVESKLKDASHDSELAAQQTASSRSVSPAAMDGHTTSTVATATNLVLEQNFQAQGTGTRVHHLHHHHLQNHHRRLSVQDGGEALYRPYVV</sequence>
<dbReference type="GO" id="GO:0007417">
    <property type="term" value="P:central nervous system development"/>
    <property type="evidence" value="ECO:0007669"/>
    <property type="project" value="TreeGrafter"/>
</dbReference>
<dbReference type="GO" id="GO:1990837">
    <property type="term" value="F:sequence-specific double-stranded DNA binding"/>
    <property type="evidence" value="ECO:0007669"/>
    <property type="project" value="TreeGrafter"/>
</dbReference>
<feature type="compositionally biased region" description="Polar residues" evidence="7">
    <location>
        <begin position="291"/>
        <end position="300"/>
    </location>
</feature>
<evidence type="ECO:0000259" key="8">
    <source>
        <dbReference type="PROSITE" id="PS50071"/>
    </source>
</evidence>
<evidence type="ECO:0000256" key="6">
    <source>
        <dbReference type="RuleBase" id="RU000682"/>
    </source>
</evidence>
<name>A0A6L2Q0T7_COPFO</name>
<dbReference type="InterPro" id="IPR020479">
    <property type="entry name" value="HD_metazoa"/>
</dbReference>
<evidence type="ECO:0000256" key="2">
    <source>
        <dbReference type="ARBA" id="ARBA00023125"/>
    </source>
</evidence>
<proteinExistence type="predicted"/>
<dbReference type="PANTHER" id="PTHR24335">
    <property type="entry name" value="MOTOR NEURON AND PANCREAS HOMEOBOX PROTEIN"/>
    <property type="match status" value="1"/>
</dbReference>
<dbReference type="InParanoid" id="A0A6L2Q0T7"/>
<keyword evidence="4 5" id="KW-0539">Nucleus</keyword>
<dbReference type="EMBL" id="BLKM01000702">
    <property type="protein sequence ID" value="GFG37510.1"/>
    <property type="molecule type" value="Genomic_DNA"/>
</dbReference>
<dbReference type="PANTHER" id="PTHR24335:SF4">
    <property type="entry name" value="EXTRA-EXTRA"/>
    <property type="match status" value="1"/>
</dbReference>
<feature type="compositionally biased region" description="Polar residues" evidence="7">
    <location>
        <begin position="1"/>
        <end position="13"/>
    </location>
</feature>
<dbReference type="OrthoDB" id="6159439at2759"/>
<dbReference type="SMART" id="SM00389">
    <property type="entry name" value="HOX"/>
    <property type="match status" value="1"/>
</dbReference>
<dbReference type="InterPro" id="IPR042768">
    <property type="entry name" value="MNX1/Ceh-12"/>
</dbReference>
<accession>A0A6L2Q0T7</accession>
<feature type="compositionally biased region" description="Polar residues" evidence="7">
    <location>
        <begin position="314"/>
        <end position="324"/>
    </location>
</feature>
<protein>
    <recommendedName>
        <fullName evidence="8">Homeobox domain-containing protein</fullName>
    </recommendedName>
</protein>
<feature type="region of interest" description="Disordered" evidence="7">
    <location>
        <begin position="272"/>
        <end position="331"/>
    </location>
</feature>
<dbReference type="GO" id="GO:0048812">
    <property type="term" value="P:neuron projection morphogenesis"/>
    <property type="evidence" value="ECO:0007669"/>
    <property type="project" value="TreeGrafter"/>
</dbReference>
<keyword evidence="2 5" id="KW-0238">DNA-binding</keyword>
<dbReference type="PRINTS" id="PR00024">
    <property type="entry name" value="HOMEOBOX"/>
</dbReference>
<feature type="compositionally biased region" description="Low complexity" evidence="7">
    <location>
        <begin position="14"/>
        <end position="23"/>
    </location>
</feature>
<evidence type="ECO:0000313" key="10">
    <source>
        <dbReference type="Proteomes" id="UP000502823"/>
    </source>
</evidence>
<evidence type="ECO:0000256" key="3">
    <source>
        <dbReference type="ARBA" id="ARBA00023155"/>
    </source>
</evidence>
<feature type="compositionally biased region" description="Low complexity" evidence="7">
    <location>
        <begin position="46"/>
        <end position="55"/>
    </location>
</feature>
<dbReference type="Pfam" id="PF00046">
    <property type="entry name" value="Homeodomain"/>
    <property type="match status" value="1"/>
</dbReference>
<feature type="region of interest" description="Disordered" evidence="7">
    <location>
        <begin position="1"/>
        <end position="24"/>
    </location>
</feature>
<dbReference type="Gene3D" id="1.10.10.60">
    <property type="entry name" value="Homeodomain-like"/>
    <property type="match status" value="1"/>
</dbReference>
<evidence type="ECO:0000256" key="7">
    <source>
        <dbReference type="SAM" id="MobiDB-lite"/>
    </source>
</evidence>
<dbReference type="GO" id="GO:0005634">
    <property type="term" value="C:nucleus"/>
    <property type="evidence" value="ECO:0007669"/>
    <property type="project" value="UniProtKB-SubCell"/>
</dbReference>
<dbReference type="InterPro" id="IPR017970">
    <property type="entry name" value="Homeobox_CS"/>
</dbReference>
<dbReference type="CDD" id="cd00086">
    <property type="entry name" value="homeodomain"/>
    <property type="match status" value="1"/>
</dbReference>
<dbReference type="InterPro" id="IPR001356">
    <property type="entry name" value="HD"/>
</dbReference>
<reference evidence="10" key="1">
    <citation type="submission" date="2020-01" db="EMBL/GenBank/DDBJ databases">
        <title>Draft genome sequence of the Termite Coptotermes fromosanus.</title>
        <authorList>
            <person name="Itakura S."/>
            <person name="Yosikawa Y."/>
            <person name="Umezawa K."/>
        </authorList>
    </citation>
    <scope>NUCLEOTIDE SEQUENCE [LARGE SCALE GENOMIC DNA]</scope>
</reference>
<dbReference type="PROSITE" id="PS50071">
    <property type="entry name" value="HOMEOBOX_2"/>
    <property type="match status" value="1"/>
</dbReference>
<dbReference type="PROSITE" id="PS00027">
    <property type="entry name" value="HOMEOBOX_1"/>
    <property type="match status" value="1"/>
</dbReference>
<feature type="compositionally biased region" description="Basic and acidic residues" evidence="7">
    <location>
        <begin position="302"/>
        <end position="312"/>
    </location>
</feature>
<evidence type="ECO:0000313" key="9">
    <source>
        <dbReference type="EMBL" id="GFG37510.1"/>
    </source>
</evidence>
<dbReference type="AlphaFoldDB" id="A0A6L2Q0T7"/>
<feature type="region of interest" description="Disordered" evidence="7">
    <location>
        <begin position="42"/>
        <end position="87"/>
    </location>
</feature>
<organism evidence="9 10">
    <name type="scientific">Coptotermes formosanus</name>
    <name type="common">Formosan subterranean termite</name>
    <dbReference type="NCBI Taxonomy" id="36987"/>
    <lineage>
        <taxon>Eukaryota</taxon>
        <taxon>Metazoa</taxon>
        <taxon>Ecdysozoa</taxon>
        <taxon>Arthropoda</taxon>
        <taxon>Hexapoda</taxon>
        <taxon>Insecta</taxon>
        <taxon>Pterygota</taxon>
        <taxon>Neoptera</taxon>
        <taxon>Polyneoptera</taxon>
        <taxon>Dictyoptera</taxon>
        <taxon>Blattodea</taxon>
        <taxon>Blattoidea</taxon>
        <taxon>Termitoidae</taxon>
        <taxon>Rhinotermitidae</taxon>
        <taxon>Coptotermes</taxon>
    </lineage>
</organism>